<comment type="caution">
    <text evidence="1">The sequence shown here is derived from an EMBL/GenBank/DDBJ whole genome shotgun (WGS) entry which is preliminary data.</text>
</comment>
<sequence length="156" mass="17019">MKRFRSFVQSVGGHHANFTGRIEVFGNRRLQPFPMSSTATVLDPWGLRLDWQAEEVECMVQCMGRILDKNVSSEAGLQNFKNELGGQVTENAIASFFTNVYDGPTFSVGHGKGTIAVRYAVSFHPATPPNSPFAQETTGLSIIGDIGLLGSQLLLE</sequence>
<reference evidence="1" key="1">
    <citation type="journal article" date="2020" name="Stud. Mycol.">
        <title>101 Dothideomycetes genomes: a test case for predicting lifestyles and emergence of pathogens.</title>
        <authorList>
            <person name="Haridas S."/>
            <person name="Albert R."/>
            <person name="Binder M."/>
            <person name="Bloem J."/>
            <person name="Labutti K."/>
            <person name="Salamov A."/>
            <person name="Andreopoulos B."/>
            <person name="Baker S."/>
            <person name="Barry K."/>
            <person name="Bills G."/>
            <person name="Bluhm B."/>
            <person name="Cannon C."/>
            <person name="Castanera R."/>
            <person name="Culley D."/>
            <person name="Daum C."/>
            <person name="Ezra D."/>
            <person name="Gonzalez J."/>
            <person name="Henrissat B."/>
            <person name="Kuo A."/>
            <person name="Liang C."/>
            <person name="Lipzen A."/>
            <person name="Lutzoni F."/>
            <person name="Magnuson J."/>
            <person name="Mondo S."/>
            <person name="Nolan M."/>
            <person name="Ohm R."/>
            <person name="Pangilinan J."/>
            <person name="Park H.-J."/>
            <person name="Ramirez L."/>
            <person name="Alfaro M."/>
            <person name="Sun H."/>
            <person name="Tritt A."/>
            <person name="Yoshinaga Y."/>
            <person name="Zwiers L.-H."/>
            <person name="Turgeon B."/>
            <person name="Goodwin S."/>
            <person name="Spatafora J."/>
            <person name="Crous P."/>
            <person name="Grigoriev I."/>
        </authorList>
    </citation>
    <scope>NUCLEOTIDE SEQUENCE</scope>
    <source>
        <strain evidence="1">CBS 130266</strain>
    </source>
</reference>
<evidence type="ECO:0000313" key="1">
    <source>
        <dbReference type="EMBL" id="KAF2423499.1"/>
    </source>
</evidence>
<gene>
    <name evidence="1" type="ORF">EJ08DRAFT_448590</name>
</gene>
<protein>
    <submittedName>
        <fullName evidence="1">Uncharacterized protein</fullName>
    </submittedName>
</protein>
<dbReference type="AlphaFoldDB" id="A0A9P4NJ50"/>
<dbReference type="EMBL" id="MU007081">
    <property type="protein sequence ID" value="KAF2423499.1"/>
    <property type="molecule type" value="Genomic_DNA"/>
</dbReference>
<evidence type="ECO:0000313" key="2">
    <source>
        <dbReference type="Proteomes" id="UP000800235"/>
    </source>
</evidence>
<dbReference type="Proteomes" id="UP000800235">
    <property type="component" value="Unassembled WGS sequence"/>
</dbReference>
<organism evidence="1 2">
    <name type="scientific">Tothia fuscella</name>
    <dbReference type="NCBI Taxonomy" id="1048955"/>
    <lineage>
        <taxon>Eukaryota</taxon>
        <taxon>Fungi</taxon>
        <taxon>Dikarya</taxon>
        <taxon>Ascomycota</taxon>
        <taxon>Pezizomycotina</taxon>
        <taxon>Dothideomycetes</taxon>
        <taxon>Pleosporomycetidae</taxon>
        <taxon>Venturiales</taxon>
        <taxon>Cylindrosympodiaceae</taxon>
        <taxon>Tothia</taxon>
    </lineage>
</organism>
<accession>A0A9P4NJ50</accession>
<proteinExistence type="predicted"/>
<keyword evidence="2" id="KW-1185">Reference proteome</keyword>
<name>A0A9P4NJ50_9PEZI</name>